<dbReference type="Proteomes" id="UP000321392">
    <property type="component" value="Unassembled WGS sequence"/>
</dbReference>
<reference evidence="1 3" key="2">
    <citation type="submission" date="2018-07" db="EMBL/GenBank/DDBJ databases">
        <title>Genomic Encyclopedia of Type Strains, Phase IV (KMG-IV): sequencing the most valuable type-strain genomes for metagenomic binning, comparative biology and taxonomic classification.</title>
        <authorList>
            <person name="Goeker M."/>
        </authorList>
    </citation>
    <scope>NUCLEOTIDE SEQUENCE [LARGE SCALE GENOMIC DNA]</scope>
    <source>
        <strain evidence="1 3">DSM 19728</strain>
    </source>
</reference>
<evidence type="ECO:0000313" key="2">
    <source>
        <dbReference type="EMBL" id="TWI49191.1"/>
    </source>
</evidence>
<dbReference type="RefSeq" id="WP_114753871.1">
    <property type="nucleotide sequence ID" value="NZ_QQBA01000004.1"/>
</dbReference>
<accession>A0A562PXL1</accession>
<reference evidence="2" key="3">
    <citation type="submission" date="2019-07" db="EMBL/GenBank/DDBJ databases">
        <authorList>
            <person name="Whitman W."/>
            <person name="Huntemann M."/>
            <person name="Clum A."/>
            <person name="Pillay M."/>
            <person name="Palaniappan K."/>
            <person name="Varghese N."/>
            <person name="Mikhailova N."/>
            <person name="Stamatis D."/>
            <person name="Reddy T."/>
            <person name="Daum C."/>
            <person name="Shapiro N."/>
            <person name="Ivanova N."/>
            <person name="Kyrpides N."/>
            <person name="Woyke T."/>
        </authorList>
    </citation>
    <scope>NUCLEOTIDE SEQUENCE</scope>
    <source>
        <strain evidence="2">CGMCC 1.5380</strain>
    </source>
</reference>
<keyword evidence="3" id="KW-1185">Reference proteome</keyword>
<reference evidence="2 4" key="1">
    <citation type="journal article" date="2015" name="Stand. Genomic Sci.">
        <title>Genomic Encyclopedia of Bacterial and Archaeal Type Strains, Phase III: the genomes of soil and plant-associated and newly described type strains.</title>
        <authorList>
            <person name="Whitman W.B."/>
            <person name="Woyke T."/>
            <person name="Klenk H.P."/>
            <person name="Zhou Y."/>
            <person name="Lilburn T.G."/>
            <person name="Beck B.J."/>
            <person name="De Vos P."/>
            <person name="Vandamme P."/>
            <person name="Eisen J.A."/>
            <person name="Garrity G."/>
            <person name="Hugenholtz P."/>
            <person name="Kyrpides N.C."/>
        </authorList>
    </citation>
    <scope>NUCLEOTIDE SEQUENCE [LARGE SCALE GENOMIC DNA]</scope>
    <source>
        <strain evidence="2 4">CGMCC 1.5380</strain>
    </source>
</reference>
<proteinExistence type="predicted"/>
<sequence>MKSFPEHLQIVNTFHELGETIAAAQFLIQEYGLENPNFKGFELREKAKPEFVLMTTEGALGEPQIIRIPENTFEFPLHLMLNLLMHEMIHVTQKTKENLIEDKNEREWQAYYEMLFHEQYPQVPELSHFHKRFFANKALDYYNRMGEGTLLHIKYANQKQKVDLLLLNIM</sequence>
<evidence type="ECO:0000313" key="4">
    <source>
        <dbReference type="Proteomes" id="UP000321392"/>
    </source>
</evidence>
<evidence type="ECO:0000313" key="1">
    <source>
        <dbReference type="EMBL" id="RDI56621.1"/>
    </source>
</evidence>
<gene>
    <name evidence="1" type="ORF">DFR66_104187</name>
    <name evidence="2" type="ORF">IQ02_01180</name>
</gene>
<name>A0A562PXL1_9FLAO</name>
<evidence type="ECO:0000313" key="3">
    <source>
        <dbReference type="Proteomes" id="UP000254518"/>
    </source>
</evidence>
<dbReference type="Proteomes" id="UP000254518">
    <property type="component" value="Unassembled WGS sequence"/>
</dbReference>
<dbReference type="OrthoDB" id="1449922at2"/>
<dbReference type="EMBL" id="QQBA01000004">
    <property type="protein sequence ID" value="RDI56621.1"/>
    <property type="molecule type" value="Genomic_DNA"/>
</dbReference>
<dbReference type="EMBL" id="VLKX01000004">
    <property type="protein sequence ID" value="TWI49191.1"/>
    <property type="molecule type" value="Genomic_DNA"/>
</dbReference>
<dbReference type="AlphaFoldDB" id="A0A562PXL1"/>
<protein>
    <submittedName>
        <fullName evidence="2">Uncharacterized protein</fullName>
    </submittedName>
</protein>
<comment type="caution">
    <text evidence="2">The sequence shown here is derived from an EMBL/GenBank/DDBJ whole genome shotgun (WGS) entry which is preliminary data.</text>
</comment>
<organism evidence="2 4">
    <name type="scientific">Flavobacterium glaciei</name>
    <dbReference type="NCBI Taxonomy" id="386300"/>
    <lineage>
        <taxon>Bacteria</taxon>
        <taxon>Pseudomonadati</taxon>
        <taxon>Bacteroidota</taxon>
        <taxon>Flavobacteriia</taxon>
        <taxon>Flavobacteriales</taxon>
        <taxon>Flavobacteriaceae</taxon>
        <taxon>Flavobacterium</taxon>
    </lineage>
</organism>